<dbReference type="SUPFAM" id="SSF48008">
    <property type="entry name" value="GntR ligand-binding domain-like"/>
    <property type="match status" value="1"/>
</dbReference>
<keyword evidence="3" id="KW-0804">Transcription</keyword>
<proteinExistence type="predicted"/>
<evidence type="ECO:0000256" key="3">
    <source>
        <dbReference type="ARBA" id="ARBA00023163"/>
    </source>
</evidence>
<evidence type="ECO:0000256" key="1">
    <source>
        <dbReference type="ARBA" id="ARBA00023015"/>
    </source>
</evidence>
<organism evidence="5 6">
    <name type="scientific">Paenibacillus eucommiae</name>
    <dbReference type="NCBI Taxonomy" id="1355755"/>
    <lineage>
        <taxon>Bacteria</taxon>
        <taxon>Bacillati</taxon>
        <taxon>Bacillota</taxon>
        <taxon>Bacilli</taxon>
        <taxon>Bacillales</taxon>
        <taxon>Paenibacillaceae</taxon>
        <taxon>Paenibacillus</taxon>
    </lineage>
</organism>
<dbReference type="RefSeq" id="WP_209970242.1">
    <property type="nucleotide sequence ID" value="NZ_JAGGLB010000002.1"/>
</dbReference>
<sequence>MMSDFRFEEQKMTSLRHKITDDIRKAIFQGKLKPGDRLREVDMAKQMGVSRGPIREAMRMLEQEGVINSQPYKETMVAEISAEEVMEVLVPIRLTIELFAIRKALPNIQEPQIERLTQIIADMKEGAAQKDLHKIVDCDLAFHEYLVTLSNVPNLLGIWTTIFNRIRLHFIVQGQTYEDFNDLWHNHELLLAKIKEGNLAEIYEELTRHIEDFNSGFLEDK</sequence>
<evidence type="ECO:0000313" key="5">
    <source>
        <dbReference type="EMBL" id="MBP1989432.1"/>
    </source>
</evidence>
<feature type="domain" description="HTH gntR-type" evidence="4">
    <location>
        <begin position="13"/>
        <end position="80"/>
    </location>
</feature>
<dbReference type="InterPro" id="IPR011711">
    <property type="entry name" value="GntR_C"/>
</dbReference>
<reference evidence="5 6" key="1">
    <citation type="submission" date="2021-03" db="EMBL/GenBank/DDBJ databases">
        <title>Genomic Encyclopedia of Type Strains, Phase IV (KMG-IV): sequencing the most valuable type-strain genomes for metagenomic binning, comparative biology and taxonomic classification.</title>
        <authorList>
            <person name="Goeker M."/>
        </authorList>
    </citation>
    <scope>NUCLEOTIDE SEQUENCE [LARGE SCALE GENOMIC DNA]</scope>
    <source>
        <strain evidence="5 6">DSM 26048</strain>
    </source>
</reference>
<dbReference type="InterPro" id="IPR036390">
    <property type="entry name" value="WH_DNA-bd_sf"/>
</dbReference>
<evidence type="ECO:0000259" key="4">
    <source>
        <dbReference type="PROSITE" id="PS50949"/>
    </source>
</evidence>
<dbReference type="Gene3D" id="1.20.120.530">
    <property type="entry name" value="GntR ligand-binding domain-like"/>
    <property type="match status" value="1"/>
</dbReference>
<dbReference type="SMART" id="SM00345">
    <property type="entry name" value="HTH_GNTR"/>
    <property type="match status" value="1"/>
</dbReference>
<keyword evidence="2 5" id="KW-0238">DNA-binding</keyword>
<dbReference type="Proteomes" id="UP001519287">
    <property type="component" value="Unassembled WGS sequence"/>
</dbReference>
<dbReference type="Pfam" id="PF00392">
    <property type="entry name" value="GntR"/>
    <property type="match status" value="1"/>
</dbReference>
<dbReference type="SMART" id="SM00895">
    <property type="entry name" value="FCD"/>
    <property type="match status" value="1"/>
</dbReference>
<dbReference type="PANTHER" id="PTHR43537">
    <property type="entry name" value="TRANSCRIPTIONAL REGULATOR, GNTR FAMILY"/>
    <property type="match status" value="1"/>
</dbReference>
<evidence type="ECO:0000256" key="2">
    <source>
        <dbReference type="ARBA" id="ARBA00023125"/>
    </source>
</evidence>
<dbReference type="Gene3D" id="1.10.10.10">
    <property type="entry name" value="Winged helix-like DNA-binding domain superfamily/Winged helix DNA-binding domain"/>
    <property type="match status" value="1"/>
</dbReference>
<dbReference type="CDD" id="cd07377">
    <property type="entry name" value="WHTH_GntR"/>
    <property type="match status" value="1"/>
</dbReference>
<evidence type="ECO:0000313" key="6">
    <source>
        <dbReference type="Proteomes" id="UP001519287"/>
    </source>
</evidence>
<gene>
    <name evidence="5" type="ORF">J2Z66_001027</name>
</gene>
<comment type="caution">
    <text evidence="5">The sequence shown here is derived from an EMBL/GenBank/DDBJ whole genome shotgun (WGS) entry which is preliminary data.</text>
</comment>
<dbReference type="EMBL" id="JAGGLB010000002">
    <property type="protein sequence ID" value="MBP1989432.1"/>
    <property type="molecule type" value="Genomic_DNA"/>
</dbReference>
<keyword evidence="6" id="KW-1185">Reference proteome</keyword>
<dbReference type="PRINTS" id="PR00035">
    <property type="entry name" value="HTHGNTR"/>
</dbReference>
<keyword evidence="1" id="KW-0805">Transcription regulation</keyword>
<dbReference type="SUPFAM" id="SSF46785">
    <property type="entry name" value="Winged helix' DNA-binding domain"/>
    <property type="match status" value="1"/>
</dbReference>
<dbReference type="Pfam" id="PF07729">
    <property type="entry name" value="FCD"/>
    <property type="match status" value="1"/>
</dbReference>
<name>A0ABS4IPF1_9BACL</name>
<dbReference type="InterPro" id="IPR036388">
    <property type="entry name" value="WH-like_DNA-bd_sf"/>
</dbReference>
<dbReference type="InterPro" id="IPR000524">
    <property type="entry name" value="Tscrpt_reg_HTH_GntR"/>
</dbReference>
<dbReference type="PRINTS" id="PR00033">
    <property type="entry name" value="HTHASNC"/>
</dbReference>
<protein>
    <submittedName>
        <fullName evidence="5">DNA-binding GntR family transcriptional regulator</fullName>
    </submittedName>
</protein>
<dbReference type="InterPro" id="IPR000485">
    <property type="entry name" value="AsnC-type_HTH_dom"/>
</dbReference>
<dbReference type="InterPro" id="IPR008920">
    <property type="entry name" value="TF_FadR/GntR_C"/>
</dbReference>
<dbReference type="GO" id="GO:0003677">
    <property type="term" value="F:DNA binding"/>
    <property type="evidence" value="ECO:0007669"/>
    <property type="project" value="UniProtKB-KW"/>
</dbReference>
<accession>A0ABS4IPF1</accession>
<dbReference type="PANTHER" id="PTHR43537:SF45">
    <property type="entry name" value="GNTR FAMILY REGULATORY PROTEIN"/>
    <property type="match status" value="1"/>
</dbReference>
<dbReference type="PROSITE" id="PS50949">
    <property type="entry name" value="HTH_GNTR"/>
    <property type="match status" value="1"/>
</dbReference>